<evidence type="ECO:0000259" key="16">
    <source>
        <dbReference type="PROSITE" id="PS50051"/>
    </source>
</evidence>
<dbReference type="GO" id="GO:0017116">
    <property type="term" value="F:single-stranded DNA helicase activity"/>
    <property type="evidence" value="ECO:0007669"/>
    <property type="project" value="TreeGrafter"/>
</dbReference>
<dbReference type="InterPro" id="IPR056575">
    <property type="entry name" value="WH_MCM3_C"/>
</dbReference>
<evidence type="ECO:0000256" key="15">
    <source>
        <dbReference type="SAM" id="MobiDB-lite"/>
    </source>
</evidence>
<evidence type="ECO:0000256" key="5">
    <source>
        <dbReference type="ARBA" id="ARBA00022705"/>
    </source>
</evidence>
<feature type="domain" description="MCM C-terminal AAA(+) ATPase" evidence="16">
    <location>
        <begin position="296"/>
        <end position="502"/>
    </location>
</feature>
<dbReference type="SUPFAM" id="SSF52540">
    <property type="entry name" value="P-loop containing nucleoside triphosphate hydrolases"/>
    <property type="match status" value="1"/>
</dbReference>
<dbReference type="InterPro" id="IPR001208">
    <property type="entry name" value="MCM_dom"/>
</dbReference>
<sequence length="795" mass="89321">MAAPAGGLEDAELREAQRDYLDFLDDEEDQGVYHGKVRDMISDNQYRLLVSINDLRRKNEKRASRLLNNAFEELVAFQRALKDFVASVDATYAKQYEDFYIGLEGSFGSKHVSPRTLTACFLSCIVCVEGIVTKCSLVRPKVVRSVHYCPATKKTIERRYTDLTSLDAFPSSSVYPTKDEENNPLETEFGLSVYKDHQTITIQEMPEKAPAGQLPRSVDVILDDDLVDKVKPGDRIQVVGTYRCLPGKKGGYTSGTFRTILIACHVKQMSKDARPLYSATDVAKIKRFSKSRSKDIFDQLARSLAPSIHGHEFIKKAILCMLLGGVEKILENGSRIRGDINILLIGDPSVAKSQLLRYVLCTAPRAIATTGRGSSGVGLTAAITTDQETGERRLEAGAMVLADRGVVCIDEFDKMSDIDRTAIHEVMEQGRVTIAKAGMHARLNSRCSVLAAANPVYGRYDQYKTPMENIGLQDSLLSRFDLLFIVLDQMDPEQDREISDHVLRMHRYRNPNEQDGDAMPLGSAVEILEEQELQVYEKHDDLLHGPNRRKEKIVSMEFMRKYIHVAKMIKPVLTQESANYINQMSSDIARTSPVTARTLETLIRLSTAHAKARMNKTVDLQDAEAALELVQFAYFKKVLEKEKKRKKQVEDDSETEKEDEETQPKEEGRKQSSGGISKSLKPASGGCSQLWFWVFSSVVFWDGQGLWYPWLGREKKSLYLVSDGDCFSPRLKAFKAALLEVFKASHAQSVGLKSVMESINRDNPEPFSLPEVKLALAHMQDDNQIMVSDDIIFLI</sequence>
<comment type="catalytic activity">
    <reaction evidence="14">
        <text>ATP + H2O = ADP + phosphate + H(+)</text>
        <dbReference type="Rhea" id="RHEA:13065"/>
        <dbReference type="ChEBI" id="CHEBI:15377"/>
        <dbReference type="ChEBI" id="CHEBI:15378"/>
        <dbReference type="ChEBI" id="CHEBI:30616"/>
        <dbReference type="ChEBI" id="CHEBI:43474"/>
        <dbReference type="ChEBI" id="CHEBI:456216"/>
        <dbReference type="EC" id="3.6.4.12"/>
    </reaction>
</comment>
<dbReference type="GO" id="GO:0016787">
    <property type="term" value="F:hydrolase activity"/>
    <property type="evidence" value="ECO:0007669"/>
    <property type="project" value="UniProtKB-KW"/>
</dbReference>
<evidence type="ECO:0000256" key="1">
    <source>
        <dbReference type="ARBA" id="ARBA00004123"/>
    </source>
</evidence>
<dbReference type="EC" id="3.6.4.12" evidence="14"/>
<dbReference type="Gene3D" id="2.20.28.10">
    <property type="match status" value="1"/>
</dbReference>
<evidence type="ECO:0000256" key="11">
    <source>
        <dbReference type="ARBA" id="ARBA00023242"/>
    </source>
</evidence>
<dbReference type="Pfam" id="PF17855">
    <property type="entry name" value="MCM_lid"/>
    <property type="match status" value="1"/>
</dbReference>
<reference evidence="17" key="3">
    <citation type="submission" date="2025-09" db="UniProtKB">
        <authorList>
            <consortium name="Ensembl"/>
        </authorList>
    </citation>
    <scope>IDENTIFICATION</scope>
</reference>
<dbReference type="GO" id="GO:0005694">
    <property type="term" value="C:chromosome"/>
    <property type="evidence" value="ECO:0007669"/>
    <property type="project" value="UniProtKB-SubCell"/>
</dbReference>
<dbReference type="AlphaFoldDB" id="A0A8B9QXN3"/>
<evidence type="ECO:0000256" key="8">
    <source>
        <dbReference type="ARBA" id="ARBA00022806"/>
    </source>
</evidence>
<keyword evidence="12" id="KW-0131">Cell cycle</keyword>
<reference evidence="17" key="1">
    <citation type="submission" date="2019-08" db="EMBL/GenBank/DDBJ databases">
        <title>Three high-quality genomes provides insights into domestication of ducks.</title>
        <authorList>
            <person name="Hou Z.C."/>
            <person name="Zhu F."/>
            <person name="Yin Z.T."/>
            <person name="Zhang F."/>
        </authorList>
    </citation>
    <scope>NUCLEOTIDE SEQUENCE [LARGE SCALE GENOMIC DNA]</scope>
</reference>
<evidence type="ECO:0000313" key="18">
    <source>
        <dbReference type="Proteomes" id="UP000694400"/>
    </source>
</evidence>
<evidence type="ECO:0000256" key="6">
    <source>
        <dbReference type="ARBA" id="ARBA00022741"/>
    </source>
</evidence>
<feature type="region of interest" description="Disordered" evidence="15">
    <location>
        <begin position="645"/>
        <end position="683"/>
    </location>
</feature>
<comment type="subunit">
    <text evidence="14">Component of the MCM2-7 complex.</text>
</comment>
<dbReference type="GO" id="GO:0042555">
    <property type="term" value="C:MCM complex"/>
    <property type="evidence" value="ECO:0007669"/>
    <property type="project" value="UniProtKB-UniRule"/>
</dbReference>
<keyword evidence="11 14" id="KW-0539">Nucleus</keyword>
<accession>A0A8B9QXN3</accession>
<evidence type="ECO:0000256" key="2">
    <source>
        <dbReference type="ARBA" id="ARBA00004286"/>
    </source>
</evidence>
<keyword evidence="7 14" id="KW-0378">Hydrolase</keyword>
<keyword evidence="8 14" id="KW-0347">Helicase</keyword>
<feature type="compositionally biased region" description="Acidic residues" evidence="15">
    <location>
        <begin position="651"/>
        <end position="661"/>
    </location>
</feature>
<dbReference type="CDD" id="cd17754">
    <property type="entry name" value="MCM3"/>
    <property type="match status" value="1"/>
</dbReference>
<evidence type="ECO:0000313" key="17">
    <source>
        <dbReference type="Ensembl" id="ENSAPLP00020002164.1"/>
    </source>
</evidence>
<dbReference type="PRINTS" id="PR01657">
    <property type="entry name" value="MCMFAMILY"/>
</dbReference>
<dbReference type="Ensembl" id="ENSAPLT00020002319.1">
    <property type="protein sequence ID" value="ENSAPLP00020002164.1"/>
    <property type="gene ID" value="ENSAPLG00020001553.1"/>
</dbReference>
<dbReference type="InterPro" id="IPR027417">
    <property type="entry name" value="P-loop_NTPase"/>
</dbReference>
<organism evidence="17 18">
    <name type="scientific">Anas platyrhynchos</name>
    <name type="common">Mallard</name>
    <name type="synonym">Anas boschas</name>
    <dbReference type="NCBI Taxonomy" id="8839"/>
    <lineage>
        <taxon>Eukaryota</taxon>
        <taxon>Metazoa</taxon>
        <taxon>Chordata</taxon>
        <taxon>Craniata</taxon>
        <taxon>Vertebrata</taxon>
        <taxon>Euteleostomi</taxon>
        <taxon>Archelosauria</taxon>
        <taxon>Archosauria</taxon>
        <taxon>Dinosauria</taxon>
        <taxon>Saurischia</taxon>
        <taxon>Theropoda</taxon>
        <taxon>Coelurosauria</taxon>
        <taxon>Aves</taxon>
        <taxon>Neognathae</taxon>
        <taxon>Galloanserae</taxon>
        <taxon>Anseriformes</taxon>
        <taxon>Anatidae</taxon>
        <taxon>Anatinae</taxon>
        <taxon>Anas</taxon>
    </lineage>
</organism>
<dbReference type="InterPro" id="IPR033762">
    <property type="entry name" value="MCM_OB"/>
</dbReference>
<evidence type="ECO:0000256" key="10">
    <source>
        <dbReference type="ARBA" id="ARBA00023125"/>
    </source>
</evidence>
<dbReference type="Pfam" id="PF00493">
    <property type="entry name" value="MCM"/>
    <property type="match status" value="1"/>
</dbReference>
<evidence type="ECO:0000256" key="13">
    <source>
        <dbReference type="RuleBase" id="RU004070"/>
    </source>
</evidence>
<dbReference type="GO" id="GO:0003697">
    <property type="term" value="F:single-stranded DNA binding"/>
    <property type="evidence" value="ECO:0007669"/>
    <property type="project" value="TreeGrafter"/>
</dbReference>
<dbReference type="SMART" id="SM00350">
    <property type="entry name" value="MCM"/>
    <property type="match status" value="1"/>
</dbReference>
<dbReference type="Pfam" id="PF17207">
    <property type="entry name" value="MCM_OB"/>
    <property type="match status" value="1"/>
</dbReference>
<dbReference type="PANTHER" id="PTHR11630:SF106">
    <property type="entry name" value="DNA REPLICATION LICENSING FACTOR MCM3"/>
    <property type="match status" value="1"/>
</dbReference>
<keyword evidence="5 14" id="KW-0235">DNA replication</keyword>
<dbReference type="InterPro" id="IPR018525">
    <property type="entry name" value="MCM_CS"/>
</dbReference>
<evidence type="ECO:0000256" key="12">
    <source>
        <dbReference type="ARBA" id="ARBA00023306"/>
    </source>
</evidence>
<keyword evidence="10 13" id="KW-0238">DNA-binding</keyword>
<dbReference type="SMART" id="SM00382">
    <property type="entry name" value="AAA"/>
    <property type="match status" value="1"/>
</dbReference>
<comment type="subcellular location">
    <subcellularLocation>
        <location evidence="2">Chromosome</location>
    </subcellularLocation>
    <subcellularLocation>
        <location evidence="1 14">Nucleus</location>
    </subcellularLocation>
</comment>
<evidence type="ECO:0000256" key="7">
    <source>
        <dbReference type="ARBA" id="ARBA00022801"/>
    </source>
</evidence>
<keyword evidence="9 13" id="KW-0067">ATP-binding</keyword>
<protein>
    <recommendedName>
        <fullName evidence="14">DNA replication licensing factor MCM3</fullName>
        <ecNumber evidence="14">3.6.4.12</ecNumber>
    </recommendedName>
</protein>
<evidence type="ECO:0000256" key="3">
    <source>
        <dbReference type="ARBA" id="ARBA00008010"/>
    </source>
</evidence>
<dbReference type="PROSITE" id="PS50051">
    <property type="entry name" value="MCM_2"/>
    <property type="match status" value="1"/>
</dbReference>
<evidence type="ECO:0000256" key="14">
    <source>
        <dbReference type="RuleBase" id="RU368061"/>
    </source>
</evidence>
<dbReference type="InterPro" id="IPR031327">
    <property type="entry name" value="MCM"/>
</dbReference>
<dbReference type="PRINTS" id="PR01659">
    <property type="entry name" value="MCMPROTEIN3"/>
</dbReference>
<evidence type="ECO:0000256" key="4">
    <source>
        <dbReference type="ARBA" id="ARBA00022454"/>
    </source>
</evidence>
<dbReference type="GO" id="GO:0005634">
    <property type="term" value="C:nucleus"/>
    <property type="evidence" value="ECO:0007669"/>
    <property type="project" value="UniProtKB-SubCell"/>
</dbReference>
<dbReference type="Proteomes" id="UP000694400">
    <property type="component" value="Chromosome 3"/>
</dbReference>
<dbReference type="GO" id="GO:0000727">
    <property type="term" value="P:double-strand break repair via break-induced replication"/>
    <property type="evidence" value="ECO:0007669"/>
    <property type="project" value="TreeGrafter"/>
</dbReference>
<keyword evidence="4" id="KW-0158">Chromosome</keyword>
<keyword evidence="6 13" id="KW-0547">Nucleotide-binding</keyword>
<dbReference type="InterPro" id="IPR008046">
    <property type="entry name" value="Mcm3"/>
</dbReference>
<dbReference type="InterPro" id="IPR041562">
    <property type="entry name" value="MCM_lid"/>
</dbReference>
<dbReference type="InterPro" id="IPR012340">
    <property type="entry name" value="NA-bd_OB-fold"/>
</dbReference>
<dbReference type="Gene3D" id="3.30.1640.10">
    <property type="entry name" value="mini-chromosome maintenance (MCM) complex, chain A, domain 1"/>
    <property type="match status" value="1"/>
</dbReference>
<dbReference type="FunFam" id="3.30.1640.10:FF:000002">
    <property type="entry name" value="DNA helicase"/>
    <property type="match status" value="1"/>
</dbReference>
<dbReference type="PROSITE" id="PS00847">
    <property type="entry name" value="MCM_1"/>
    <property type="match status" value="1"/>
</dbReference>
<reference evidence="17" key="2">
    <citation type="submission" date="2025-08" db="UniProtKB">
        <authorList>
            <consortium name="Ensembl"/>
        </authorList>
    </citation>
    <scope>IDENTIFICATION</scope>
</reference>
<dbReference type="GO" id="GO:1902975">
    <property type="term" value="P:mitotic DNA replication initiation"/>
    <property type="evidence" value="ECO:0007669"/>
    <property type="project" value="TreeGrafter"/>
</dbReference>
<comment type="similarity">
    <text evidence="3 13">Belongs to the MCM family.</text>
</comment>
<evidence type="ECO:0000256" key="9">
    <source>
        <dbReference type="ARBA" id="ARBA00022840"/>
    </source>
</evidence>
<dbReference type="Gene3D" id="2.40.50.140">
    <property type="entry name" value="Nucleic acid-binding proteins"/>
    <property type="match status" value="1"/>
</dbReference>
<dbReference type="Gene3D" id="3.40.50.300">
    <property type="entry name" value="P-loop containing nucleotide triphosphate hydrolases"/>
    <property type="match status" value="1"/>
</dbReference>
<dbReference type="InterPro" id="IPR027925">
    <property type="entry name" value="MCM_N"/>
</dbReference>
<dbReference type="SUPFAM" id="SSF50249">
    <property type="entry name" value="Nucleic acid-binding proteins"/>
    <property type="match status" value="1"/>
</dbReference>
<dbReference type="PANTHER" id="PTHR11630">
    <property type="entry name" value="DNA REPLICATION LICENSING FACTOR MCM FAMILY MEMBER"/>
    <property type="match status" value="1"/>
</dbReference>
<comment type="function">
    <text evidence="14">Acts as component of the MCM2-7 complex (MCM complex) which is the replicative helicase essential for 'once per cell cycle' DNA replication initiation and elongation in eukaryotic cells. The active ATPase sites in the MCM2-7 ring are formed through the interaction surfaces of two neighboring subunits such that a critical structure of a conserved arginine finger motif is provided in trans relative to the ATP-binding site of the Walker A box of the adjacent subunit. The six ATPase active sites, however, are likely to contribute differentially to the complex helicase activity.</text>
</comment>
<dbReference type="GO" id="GO:0005524">
    <property type="term" value="F:ATP binding"/>
    <property type="evidence" value="ECO:0007669"/>
    <property type="project" value="UniProtKB-UniRule"/>
</dbReference>
<dbReference type="Pfam" id="PF23191">
    <property type="entry name" value="WHD_MCM3_C"/>
    <property type="match status" value="1"/>
</dbReference>
<name>A0A8B9QXN3_ANAPL</name>
<dbReference type="InterPro" id="IPR003593">
    <property type="entry name" value="AAA+_ATPase"/>
</dbReference>
<dbReference type="FunFam" id="2.20.28.10:FF:000006">
    <property type="entry name" value="DNA helicase"/>
    <property type="match status" value="1"/>
</dbReference>
<dbReference type="GO" id="GO:0006271">
    <property type="term" value="P:DNA strand elongation involved in DNA replication"/>
    <property type="evidence" value="ECO:0007669"/>
    <property type="project" value="TreeGrafter"/>
</dbReference>
<dbReference type="Pfam" id="PF14551">
    <property type="entry name" value="MCM_N"/>
    <property type="match status" value="1"/>
</dbReference>
<proteinExistence type="inferred from homology"/>